<dbReference type="Gene3D" id="1.10.390.10">
    <property type="entry name" value="Neutral Protease Domain 2"/>
    <property type="match status" value="1"/>
</dbReference>
<dbReference type="InterPro" id="IPR025699">
    <property type="entry name" value="ABC2_memb-like"/>
</dbReference>
<evidence type="ECO:0000313" key="3">
    <source>
        <dbReference type="EMBL" id="KAA2220334.1"/>
    </source>
</evidence>
<dbReference type="PANTHER" id="PTHR11533:SF174">
    <property type="entry name" value="PUROMYCIN-SENSITIVE AMINOPEPTIDASE-RELATED"/>
    <property type="match status" value="1"/>
</dbReference>
<name>A0A5B2U0Z4_9FLAO</name>
<dbReference type="InterPro" id="IPR014782">
    <property type="entry name" value="Peptidase_M1_dom"/>
</dbReference>
<feature type="transmembrane region" description="Helical" evidence="1">
    <location>
        <begin position="317"/>
        <end position="337"/>
    </location>
</feature>
<protein>
    <submittedName>
        <fullName evidence="3">Aminopeptidase</fullName>
    </submittedName>
</protein>
<dbReference type="EMBL" id="VUNZ01000003">
    <property type="protein sequence ID" value="KAA2220334.1"/>
    <property type="molecule type" value="Genomic_DNA"/>
</dbReference>
<comment type="caution">
    <text evidence="3">The sequence shown here is derived from an EMBL/GenBank/DDBJ whole genome shotgun (WGS) entry which is preliminary data.</text>
</comment>
<dbReference type="InterPro" id="IPR027268">
    <property type="entry name" value="Peptidase_M4/M1_CTD_sf"/>
</dbReference>
<dbReference type="SUPFAM" id="SSF55486">
    <property type="entry name" value="Metalloproteases ('zincins'), catalytic domain"/>
    <property type="match status" value="1"/>
</dbReference>
<dbReference type="Proteomes" id="UP000323082">
    <property type="component" value="Unassembled WGS sequence"/>
</dbReference>
<keyword evidence="1" id="KW-0472">Membrane</keyword>
<feature type="transmembrane region" description="Helical" evidence="1">
    <location>
        <begin position="249"/>
        <end position="267"/>
    </location>
</feature>
<feature type="transmembrane region" description="Helical" evidence="1">
    <location>
        <begin position="16"/>
        <end position="38"/>
    </location>
</feature>
<dbReference type="InterPro" id="IPR050344">
    <property type="entry name" value="Peptidase_M1_aminopeptidases"/>
</dbReference>
<dbReference type="OrthoDB" id="100605at2"/>
<dbReference type="GO" id="GO:0005615">
    <property type="term" value="C:extracellular space"/>
    <property type="evidence" value="ECO:0007669"/>
    <property type="project" value="TreeGrafter"/>
</dbReference>
<keyword evidence="1" id="KW-0812">Transmembrane</keyword>
<feature type="transmembrane region" description="Helical" evidence="1">
    <location>
        <begin position="407"/>
        <end position="431"/>
    </location>
</feature>
<dbReference type="GO" id="GO:0016020">
    <property type="term" value="C:membrane"/>
    <property type="evidence" value="ECO:0007669"/>
    <property type="project" value="TreeGrafter"/>
</dbReference>
<feature type="transmembrane region" description="Helical" evidence="1">
    <location>
        <begin position="102"/>
        <end position="126"/>
    </location>
</feature>
<evidence type="ECO:0000259" key="2">
    <source>
        <dbReference type="Pfam" id="PF01433"/>
    </source>
</evidence>
<evidence type="ECO:0000256" key="1">
    <source>
        <dbReference type="SAM" id="Phobius"/>
    </source>
</evidence>
<keyword evidence="1" id="KW-1133">Transmembrane helix</keyword>
<feature type="transmembrane region" description="Helical" evidence="1">
    <location>
        <begin position="443"/>
        <end position="468"/>
    </location>
</feature>
<keyword evidence="3" id="KW-0378">Hydrolase</keyword>
<accession>A0A5B2U0Z4</accession>
<feature type="transmembrane region" description="Helical" evidence="1">
    <location>
        <begin position="554"/>
        <end position="574"/>
    </location>
</feature>
<dbReference type="Pfam" id="PF13346">
    <property type="entry name" value="ABC2_membrane_5"/>
    <property type="match status" value="1"/>
</dbReference>
<sequence>MNTIFLFEAGRTTKHWLTYLVALLLVALGIFCGNQFNLSVGEGIYLNSPYTIGFMTGMLSLAVIFFATVYALQLLFKDQDSKFDHILFSFPFSKSTYLKGKFTAYFLQTFISFSFLMTGFLIGQIMRIGSEMQESFNIIHYIYPLLIFGLINSLFVCSFLFLISFIVRKKLLVVVGGLLLYVFYMIILLFSNSPFMAGSLPQSLETQQFSALIDPFGLSAYFMQARDLSAHQKNIQIVPFTGYLLFNRLLFILISVGFLLLSLRLFSFSNLSGKKVKTSGISQSLSETNGSDYSTVSANFGGLASFRSVFSFVKTDLTYLFKSIAVPAVSILLLFSVGMEMYAEIEKGIRLPQKYAGSGLMATTISENFHLLGLLISVYFLNDIFWRSRSSGFFLIENSTYFSKNRIAGHFISISFLLFFFTVILIAQGIIFQAAYQYFHIDWSAYLGVFLFNTFPLILFSGFILLINDRIPNKFIALGVSILAVFILSGPVAGKIISYPLFRIFSDFKGTYSDFNGYGIYEKAFAQRLLFGAGVICILWIFNRLIKIKKISVIPSVLSILLLVSGIFAGIFFMKGYIPKNEDEAILSSVAYEKNFRKYENLPQPDITDITTDIKLYPSENAYQIVGKYTLVNQTSQPINKILVNFNEDLKLESAALTSGPETMKIDKNTTEVVLKQAIQPGETASLNFTLSYQWFAVNGHQSFNAIIENGSFMRISRYYPTIGYQKDYEIQDEKQRSQFKLGKLTELKKPEAPEVVKKDFINLNMTVSTEGNQTAIGTGDLIKKWTKSGRQYFQYKADQIPFRFAVSSAEYEIKSERYKGITINIFYHQKHFENVNHLLENAKLTLDYCQQNFGKYPFATINFAEISSFTRGFAATAYPSAAFMPEDMVFHANIQADKKQDVINELAGHELSHLWWGNSQINPDDREGSVMPTETLAMYTEMMLYKKMHGREKMMERIKVHEQIYDNEKGLSENVPIYRATGDAPHISYSKGAAAMVELSNLMGEENVNKALKSFLNNNQYPKKPTSLDLINEFYRVTQDPSARKQIDRLFKTTDNITFTSELESASTKTKQK</sequence>
<reference evidence="3 4" key="1">
    <citation type="journal article" date="2015" name="Int. J. Syst. Evol. Microbiol.">
        <title>Chryseobacterium sediminis sp. nov., isolated from a river sediment.</title>
        <authorList>
            <person name="Kampfer P."/>
            <person name="Busse H.J."/>
            <person name="McInroy J.A."/>
            <person name="Glaeser S.P."/>
        </authorList>
    </citation>
    <scope>NUCLEOTIDE SEQUENCE [LARGE SCALE GENOMIC DNA]</scope>
    <source>
        <strain evidence="3 4">IMT-174</strain>
    </source>
</reference>
<feature type="transmembrane region" description="Helical" evidence="1">
    <location>
        <begin position="171"/>
        <end position="191"/>
    </location>
</feature>
<dbReference type="PANTHER" id="PTHR11533">
    <property type="entry name" value="PROTEASE M1 ZINC METALLOPROTEASE"/>
    <property type="match status" value="1"/>
</dbReference>
<gene>
    <name evidence="3" type="ORF">FW780_15755</name>
</gene>
<dbReference type="GO" id="GO:0005737">
    <property type="term" value="C:cytoplasm"/>
    <property type="evidence" value="ECO:0007669"/>
    <property type="project" value="TreeGrafter"/>
</dbReference>
<dbReference type="Pfam" id="PF01433">
    <property type="entry name" value="Peptidase_M1"/>
    <property type="match status" value="1"/>
</dbReference>
<feature type="domain" description="Peptidase M1 membrane alanine aminopeptidase" evidence="2">
    <location>
        <begin position="840"/>
        <end position="1052"/>
    </location>
</feature>
<feature type="transmembrane region" description="Helical" evidence="1">
    <location>
        <begin position="138"/>
        <end position="164"/>
    </location>
</feature>
<dbReference type="GO" id="GO:0043171">
    <property type="term" value="P:peptide catabolic process"/>
    <property type="evidence" value="ECO:0007669"/>
    <property type="project" value="TreeGrafter"/>
</dbReference>
<feature type="transmembrane region" description="Helical" evidence="1">
    <location>
        <begin position="525"/>
        <end position="542"/>
    </location>
</feature>
<feature type="transmembrane region" description="Helical" evidence="1">
    <location>
        <begin position="50"/>
        <end position="72"/>
    </location>
</feature>
<feature type="transmembrane region" description="Helical" evidence="1">
    <location>
        <begin position="475"/>
        <end position="505"/>
    </location>
</feature>
<dbReference type="GO" id="GO:0008270">
    <property type="term" value="F:zinc ion binding"/>
    <property type="evidence" value="ECO:0007669"/>
    <property type="project" value="InterPro"/>
</dbReference>
<keyword evidence="3" id="KW-0645">Protease</keyword>
<dbReference type="GO" id="GO:0042277">
    <property type="term" value="F:peptide binding"/>
    <property type="evidence" value="ECO:0007669"/>
    <property type="project" value="TreeGrafter"/>
</dbReference>
<feature type="transmembrane region" description="Helical" evidence="1">
    <location>
        <begin position="369"/>
        <end position="386"/>
    </location>
</feature>
<dbReference type="RefSeq" id="WP_149834465.1">
    <property type="nucleotide sequence ID" value="NZ_VUNZ01000003.1"/>
</dbReference>
<organism evidence="3 4">
    <name type="scientific">Chryseobacterium sediminis</name>
    <dbReference type="NCBI Taxonomy" id="1679494"/>
    <lineage>
        <taxon>Bacteria</taxon>
        <taxon>Pseudomonadati</taxon>
        <taxon>Bacteroidota</taxon>
        <taxon>Flavobacteriia</taxon>
        <taxon>Flavobacteriales</taxon>
        <taxon>Weeksellaceae</taxon>
        <taxon>Chryseobacterium group</taxon>
        <taxon>Chryseobacterium</taxon>
    </lineage>
</organism>
<evidence type="ECO:0000313" key="4">
    <source>
        <dbReference type="Proteomes" id="UP000323082"/>
    </source>
</evidence>
<dbReference type="GO" id="GO:0070006">
    <property type="term" value="F:metalloaminopeptidase activity"/>
    <property type="evidence" value="ECO:0007669"/>
    <property type="project" value="TreeGrafter"/>
</dbReference>
<dbReference type="AlphaFoldDB" id="A0A5B2U0Z4"/>
<keyword evidence="3" id="KW-0031">Aminopeptidase</keyword>
<proteinExistence type="predicted"/>